<dbReference type="EMBL" id="BPQB01000072">
    <property type="protein sequence ID" value="GJE97447.1"/>
    <property type="molecule type" value="Genomic_DNA"/>
</dbReference>
<dbReference type="AlphaFoldDB" id="A0A9P3GL18"/>
<reference evidence="1 2" key="1">
    <citation type="submission" date="2021-08" db="EMBL/GenBank/DDBJ databases">
        <title>Draft Genome Sequence of Phanerochaete sordida strain YK-624.</title>
        <authorList>
            <person name="Mori T."/>
            <person name="Dohra H."/>
            <person name="Suzuki T."/>
            <person name="Kawagishi H."/>
            <person name="Hirai H."/>
        </authorList>
    </citation>
    <scope>NUCLEOTIDE SEQUENCE [LARGE SCALE GENOMIC DNA]</scope>
    <source>
        <strain evidence="1 2">YK-624</strain>
    </source>
</reference>
<evidence type="ECO:0000313" key="2">
    <source>
        <dbReference type="Proteomes" id="UP000703269"/>
    </source>
</evidence>
<keyword evidence="2" id="KW-1185">Reference proteome</keyword>
<comment type="caution">
    <text evidence="1">The sequence shown here is derived from an EMBL/GenBank/DDBJ whole genome shotgun (WGS) entry which is preliminary data.</text>
</comment>
<sequence length="136" mass="15508">MYLNFGALSELRHGILRLPDAWPQLQPRRPIQDHQRVCRYVSSLRGMSFSHCSYLRPRINIRVRHPSLCLAQVATPCPRPPKTAAQGQGTVRHVPQYQGVSPSLRHPVILLMTEHLDDTFTRRDVLGRTSPAMLPL</sequence>
<protein>
    <submittedName>
        <fullName evidence="1">Uncharacterized protein</fullName>
    </submittedName>
</protein>
<proteinExistence type="predicted"/>
<name>A0A9P3GL18_9APHY</name>
<gene>
    <name evidence="1" type="ORF">PsYK624_136660</name>
</gene>
<evidence type="ECO:0000313" key="1">
    <source>
        <dbReference type="EMBL" id="GJE97447.1"/>
    </source>
</evidence>
<accession>A0A9P3GL18</accession>
<organism evidence="1 2">
    <name type="scientific">Phanerochaete sordida</name>
    <dbReference type="NCBI Taxonomy" id="48140"/>
    <lineage>
        <taxon>Eukaryota</taxon>
        <taxon>Fungi</taxon>
        <taxon>Dikarya</taxon>
        <taxon>Basidiomycota</taxon>
        <taxon>Agaricomycotina</taxon>
        <taxon>Agaricomycetes</taxon>
        <taxon>Polyporales</taxon>
        <taxon>Phanerochaetaceae</taxon>
        <taxon>Phanerochaete</taxon>
    </lineage>
</organism>
<dbReference type="Proteomes" id="UP000703269">
    <property type="component" value="Unassembled WGS sequence"/>
</dbReference>